<feature type="compositionally biased region" description="Polar residues" evidence="1">
    <location>
        <begin position="306"/>
        <end position="319"/>
    </location>
</feature>
<feature type="domain" description="DUF7282" evidence="2">
    <location>
        <begin position="72"/>
        <end position="185"/>
    </location>
</feature>
<feature type="compositionally biased region" description="Acidic residues" evidence="1">
    <location>
        <begin position="227"/>
        <end position="262"/>
    </location>
</feature>
<reference evidence="3" key="1">
    <citation type="submission" date="2022-06" db="EMBL/GenBank/DDBJ databases">
        <title>Natrinema sp. a new haloarchaeum isolate from saline soil.</title>
        <authorList>
            <person name="Strakova D."/>
            <person name="Galisteo C."/>
            <person name="Sanchez-Porro C."/>
            <person name="Ventosa A."/>
        </authorList>
    </citation>
    <scope>NUCLEOTIDE SEQUENCE</scope>
    <source>
        <strain evidence="3">S1CR25-10</strain>
    </source>
</reference>
<feature type="compositionally biased region" description="Low complexity" evidence="1">
    <location>
        <begin position="412"/>
        <end position="422"/>
    </location>
</feature>
<dbReference type="PROSITE" id="PS51257">
    <property type="entry name" value="PROKAR_LIPOPROTEIN"/>
    <property type="match status" value="1"/>
</dbReference>
<gene>
    <name evidence="3" type="ORF">NDI89_15100</name>
</gene>
<feature type="region of interest" description="Disordered" evidence="1">
    <location>
        <begin position="223"/>
        <end position="325"/>
    </location>
</feature>
<keyword evidence="4" id="KW-1185">Reference proteome</keyword>
<feature type="region of interest" description="Disordered" evidence="1">
    <location>
        <begin position="400"/>
        <end position="430"/>
    </location>
</feature>
<dbReference type="Proteomes" id="UP001154061">
    <property type="component" value="Unassembled WGS sequence"/>
</dbReference>
<evidence type="ECO:0000313" key="3">
    <source>
        <dbReference type="EMBL" id="MDF9746916.1"/>
    </source>
</evidence>
<organism evidence="3 4">
    <name type="scientific">Natrinema salsiterrestre</name>
    <dbReference type="NCBI Taxonomy" id="2950540"/>
    <lineage>
        <taxon>Archaea</taxon>
        <taxon>Methanobacteriati</taxon>
        <taxon>Methanobacteriota</taxon>
        <taxon>Stenosarchaea group</taxon>
        <taxon>Halobacteria</taxon>
        <taxon>Halobacteriales</taxon>
        <taxon>Natrialbaceae</taxon>
        <taxon>Natrinema</taxon>
    </lineage>
</organism>
<feature type="compositionally biased region" description="Acidic residues" evidence="1">
    <location>
        <begin position="273"/>
        <end position="304"/>
    </location>
</feature>
<name>A0A9Q4L2E0_9EURY</name>
<accession>A0A9Q4L2E0</accession>
<dbReference type="AlphaFoldDB" id="A0A9Q4L2E0"/>
<comment type="caution">
    <text evidence="3">The sequence shown here is derived from an EMBL/GenBank/DDBJ whole genome shotgun (WGS) entry which is preliminary data.</text>
</comment>
<feature type="region of interest" description="Disordered" evidence="1">
    <location>
        <begin position="33"/>
        <end position="53"/>
    </location>
</feature>
<dbReference type="InterPro" id="IPR055706">
    <property type="entry name" value="Slg1/2_DUF7282"/>
</dbReference>
<evidence type="ECO:0000313" key="4">
    <source>
        <dbReference type="Proteomes" id="UP001154061"/>
    </source>
</evidence>
<protein>
    <recommendedName>
        <fullName evidence="2">DUF7282 domain-containing protein</fullName>
    </recommendedName>
</protein>
<evidence type="ECO:0000256" key="1">
    <source>
        <dbReference type="SAM" id="MobiDB-lite"/>
    </source>
</evidence>
<dbReference type="RefSeq" id="WP_277522582.1">
    <property type="nucleotide sequence ID" value="NZ_JAMQOT010000005.1"/>
</dbReference>
<proteinExistence type="predicted"/>
<sequence length="430" mass="45705">MNTRKQALALTVALLVACSSGAIAAGTASGTNAVSGNGIGDAEQTDDRGSAADDAALADDRDVERDHEQQGATVTFENQTSDGNSVVVDEVTMASGGFVVIHDSTLLEGEVVGSVIGVSAFLGPGTHENVAVTLDEPLTDAETLLAMPHRDTNDNREYDFVETEGRLDVPYRTPDDEPVTDDAVVSLDGVEDEPAEEMLGDDERTVDGDRFLEILIERVDVFVIGESEAEAEPDEETEDEPNETDEETEIEAEPSETDEELTGPEGPTGPKEEDGDDGEEVDVDDEEAADEDADAVDARDEDGDSGQASVTFGDQTSDGDTIDIETATLPDGGFVAVYDSGLLEGQITASFRGVSDFHDPGTRENSEIELDESIEADETLIAVAHRDTNDNQEFDLLETEGEEDGPYRTADDQTVVDEAVVTAEDDVDGK</sequence>
<evidence type="ECO:0000259" key="2">
    <source>
        <dbReference type="Pfam" id="PF23951"/>
    </source>
</evidence>
<dbReference type="EMBL" id="JAMQOT010000005">
    <property type="protein sequence ID" value="MDF9746916.1"/>
    <property type="molecule type" value="Genomic_DNA"/>
</dbReference>
<feature type="domain" description="DUF7282" evidence="2">
    <location>
        <begin position="308"/>
        <end position="422"/>
    </location>
</feature>
<dbReference type="Pfam" id="PF23951">
    <property type="entry name" value="DUF7282"/>
    <property type="match status" value="2"/>
</dbReference>